<evidence type="ECO:0008006" key="3">
    <source>
        <dbReference type="Google" id="ProtNLM"/>
    </source>
</evidence>
<dbReference type="GO" id="GO:0016705">
    <property type="term" value="F:oxidoreductase activity, acting on paired donors, with incorporation or reduction of molecular oxygen"/>
    <property type="evidence" value="ECO:0007669"/>
    <property type="project" value="InterPro"/>
</dbReference>
<keyword evidence="2" id="KW-1185">Reference proteome</keyword>
<dbReference type="AlphaFoldDB" id="A0A9P5JU90"/>
<proteinExistence type="predicted"/>
<dbReference type="OrthoDB" id="10029320at2759"/>
<dbReference type="EMBL" id="WHVB01000054">
    <property type="protein sequence ID" value="KAF8464716.1"/>
    <property type="molecule type" value="Genomic_DNA"/>
</dbReference>
<evidence type="ECO:0000313" key="2">
    <source>
        <dbReference type="Proteomes" id="UP000759537"/>
    </source>
</evidence>
<dbReference type="InterPro" id="IPR001128">
    <property type="entry name" value="Cyt_P450"/>
</dbReference>
<dbReference type="Pfam" id="PF00067">
    <property type="entry name" value="p450"/>
    <property type="match status" value="1"/>
</dbReference>
<dbReference type="Gene3D" id="1.10.630.10">
    <property type="entry name" value="Cytochrome P450"/>
    <property type="match status" value="1"/>
</dbReference>
<reference evidence="1" key="1">
    <citation type="submission" date="2019-10" db="EMBL/GenBank/DDBJ databases">
        <authorList>
            <consortium name="DOE Joint Genome Institute"/>
            <person name="Kuo A."/>
            <person name="Miyauchi S."/>
            <person name="Kiss E."/>
            <person name="Drula E."/>
            <person name="Kohler A."/>
            <person name="Sanchez-Garcia M."/>
            <person name="Andreopoulos B."/>
            <person name="Barry K.W."/>
            <person name="Bonito G."/>
            <person name="Buee M."/>
            <person name="Carver A."/>
            <person name="Chen C."/>
            <person name="Cichocki N."/>
            <person name="Clum A."/>
            <person name="Culley D."/>
            <person name="Crous P.W."/>
            <person name="Fauchery L."/>
            <person name="Girlanda M."/>
            <person name="Hayes R."/>
            <person name="Keri Z."/>
            <person name="LaButti K."/>
            <person name="Lipzen A."/>
            <person name="Lombard V."/>
            <person name="Magnuson J."/>
            <person name="Maillard F."/>
            <person name="Morin E."/>
            <person name="Murat C."/>
            <person name="Nolan M."/>
            <person name="Ohm R."/>
            <person name="Pangilinan J."/>
            <person name="Pereira M."/>
            <person name="Perotto S."/>
            <person name="Peter M."/>
            <person name="Riley R."/>
            <person name="Sitrit Y."/>
            <person name="Stielow B."/>
            <person name="Szollosi G."/>
            <person name="Zifcakova L."/>
            <person name="Stursova M."/>
            <person name="Spatafora J.W."/>
            <person name="Tedersoo L."/>
            <person name="Vaario L.-M."/>
            <person name="Yamada A."/>
            <person name="Yan M."/>
            <person name="Wang P."/>
            <person name="Xu J."/>
            <person name="Bruns T."/>
            <person name="Baldrian P."/>
            <person name="Vilgalys R."/>
            <person name="Henrissat B."/>
            <person name="Grigoriev I.V."/>
            <person name="Hibbett D."/>
            <person name="Nagy L.G."/>
            <person name="Martin F.M."/>
        </authorList>
    </citation>
    <scope>NUCLEOTIDE SEQUENCE</scope>
    <source>
        <strain evidence="1">Prilba</strain>
    </source>
</reference>
<dbReference type="GO" id="GO:0004497">
    <property type="term" value="F:monooxygenase activity"/>
    <property type="evidence" value="ECO:0007669"/>
    <property type="project" value="InterPro"/>
</dbReference>
<evidence type="ECO:0000313" key="1">
    <source>
        <dbReference type="EMBL" id="KAF8464716.1"/>
    </source>
</evidence>
<dbReference type="GO" id="GO:0005506">
    <property type="term" value="F:iron ion binding"/>
    <property type="evidence" value="ECO:0007669"/>
    <property type="project" value="InterPro"/>
</dbReference>
<dbReference type="SUPFAM" id="SSF48264">
    <property type="entry name" value="Cytochrome P450"/>
    <property type="match status" value="1"/>
</dbReference>
<name>A0A9P5JU90_9AGAM</name>
<feature type="non-terminal residue" evidence="1">
    <location>
        <position position="348"/>
    </location>
</feature>
<comment type="caution">
    <text evidence="1">The sequence shown here is derived from an EMBL/GenBank/DDBJ whole genome shotgun (WGS) entry which is preliminary data.</text>
</comment>
<accession>A0A9P5JU90</accession>
<dbReference type="GO" id="GO:0020037">
    <property type="term" value="F:heme binding"/>
    <property type="evidence" value="ECO:0007669"/>
    <property type="project" value="InterPro"/>
</dbReference>
<gene>
    <name evidence="1" type="ORF">DFH94DRAFT_618077</name>
</gene>
<sequence length="348" mass="39180">LLDPPHSPIPLLLSARAQPNERLARAFGLGNSFVSADTGVRKQFIARARVLLREHTQRFAAFPDAARDTVTGVASRLLRPYHHQNAMPFARFVQVVTMRLVVFSLLGGDIPQDADEDVIFVVDAINELWASSKTHPAHMLAGVLQRLNGHLLQWLPTFERPLDFVIPAYETMWRIVAVTVARAGRDRAARATFSAYLHSPVEWQYKRFDNGGPSVESFLCEVLRLHPPSRRLARATPQFAGFPIWTQATDDVADLEALHQDIGTWGREGHVFDPMRFHPARLSQEQHRSFIPFGYGPLRCIAFKEAPHFAAIVAASILEVVDEPCGRYRLVCGERLGRRAGWEGWVIE</sequence>
<reference evidence="1" key="2">
    <citation type="journal article" date="2020" name="Nat. Commun.">
        <title>Large-scale genome sequencing of mycorrhizal fungi provides insights into the early evolution of symbiotic traits.</title>
        <authorList>
            <person name="Miyauchi S."/>
            <person name="Kiss E."/>
            <person name="Kuo A."/>
            <person name="Drula E."/>
            <person name="Kohler A."/>
            <person name="Sanchez-Garcia M."/>
            <person name="Morin E."/>
            <person name="Andreopoulos B."/>
            <person name="Barry K.W."/>
            <person name="Bonito G."/>
            <person name="Buee M."/>
            <person name="Carver A."/>
            <person name="Chen C."/>
            <person name="Cichocki N."/>
            <person name="Clum A."/>
            <person name="Culley D."/>
            <person name="Crous P.W."/>
            <person name="Fauchery L."/>
            <person name="Girlanda M."/>
            <person name="Hayes R.D."/>
            <person name="Keri Z."/>
            <person name="LaButti K."/>
            <person name="Lipzen A."/>
            <person name="Lombard V."/>
            <person name="Magnuson J."/>
            <person name="Maillard F."/>
            <person name="Murat C."/>
            <person name="Nolan M."/>
            <person name="Ohm R.A."/>
            <person name="Pangilinan J."/>
            <person name="Pereira M.F."/>
            <person name="Perotto S."/>
            <person name="Peter M."/>
            <person name="Pfister S."/>
            <person name="Riley R."/>
            <person name="Sitrit Y."/>
            <person name="Stielow J.B."/>
            <person name="Szollosi G."/>
            <person name="Zifcakova L."/>
            <person name="Stursova M."/>
            <person name="Spatafora J.W."/>
            <person name="Tedersoo L."/>
            <person name="Vaario L.M."/>
            <person name="Yamada A."/>
            <person name="Yan M."/>
            <person name="Wang P."/>
            <person name="Xu J."/>
            <person name="Bruns T."/>
            <person name="Baldrian P."/>
            <person name="Vilgalys R."/>
            <person name="Dunand C."/>
            <person name="Henrissat B."/>
            <person name="Grigoriev I.V."/>
            <person name="Hibbett D."/>
            <person name="Nagy L.G."/>
            <person name="Martin F.M."/>
        </authorList>
    </citation>
    <scope>NUCLEOTIDE SEQUENCE</scope>
    <source>
        <strain evidence="1">Prilba</strain>
    </source>
</reference>
<feature type="non-terminal residue" evidence="1">
    <location>
        <position position="1"/>
    </location>
</feature>
<protein>
    <recommendedName>
        <fullName evidence="3">Cytochrome P450</fullName>
    </recommendedName>
</protein>
<dbReference type="InterPro" id="IPR036396">
    <property type="entry name" value="Cyt_P450_sf"/>
</dbReference>
<dbReference type="Proteomes" id="UP000759537">
    <property type="component" value="Unassembled WGS sequence"/>
</dbReference>
<organism evidence="1 2">
    <name type="scientific">Russula ochroleuca</name>
    <dbReference type="NCBI Taxonomy" id="152965"/>
    <lineage>
        <taxon>Eukaryota</taxon>
        <taxon>Fungi</taxon>
        <taxon>Dikarya</taxon>
        <taxon>Basidiomycota</taxon>
        <taxon>Agaricomycotina</taxon>
        <taxon>Agaricomycetes</taxon>
        <taxon>Russulales</taxon>
        <taxon>Russulaceae</taxon>
        <taxon>Russula</taxon>
    </lineage>
</organism>